<dbReference type="PANTHER" id="PTHR45658">
    <property type="entry name" value="GATA TRANSCRIPTION FACTOR"/>
    <property type="match status" value="1"/>
</dbReference>
<gene>
    <name evidence="7" type="primary">KNAG0A05940</name>
    <name evidence="7" type="ordered locus">KNAG_0A05940</name>
</gene>
<dbReference type="KEGG" id="kng:KNAG_0A05940"/>
<evidence type="ECO:0000256" key="3">
    <source>
        <dbReference type="ARBA" id="ARBA00022833"/>
    </source>
</evidence>
<reference evidence="8" key="2">
    <citation type="submission" date="2012-08" db="EMBL/GenBank/DDBJ databases">
        <title>Genome sequence of Kazachstania naganishii.</title>
        <authorList>
            <person name="Gordon J.L."/>
            <person name="Armisen D."/>
            <person name="Proux-Wera E."/>
            <person name="OhEigeartaigh S.S."/>
            <person name="Byrne K.P."/>
            <person name="Wolfe K.H."/>
        </authorList>
    </citation>
    <scope>NUCLEOTIDE SEQUENCE [LARGE SCALE GENOMIC DNA]</scope>
    <source>
        <strain evidence="8">ATCC MYA-139 / BCRC 22969 / CBS 8797 / CCRC 22969 / KCTC 17520 / NBRC 10181 / NCYC 3082</strain>
    </source>
</reference>
<evidence type="ECO:0000259" key="6">
    <source>
        <dbReference type="PROSITE" id="PS50114"/>
    </source>
</evidence>
<reference evidence="7 8" key="1">
    <citation type="journal article" date="2011" name="Proc. Natl. Acad. Sci. U.S.A.">
        <title>Evolutionary erosion of yeast sex chromosomes by mating-type switching accidents.</title>
        <authorList>
            <person name="Gordon J.L."/>
            <person name="Armisen D."/>
            <person name="Proux-Wera E."/>
            <person name="Oheigeartaigh S.S."/>
            <person name="Byrne K.P."/>
            <person name="Wolfe K.H."/>
        </authorList>
    </citation>
    <scope>NUCLEOTIDE SEQUENCE [LARGE SCALE GENOMIC DNA]</scope>
    <source>
        <strain evidence="8">ATCC MYA-139 / BCRC 22969 / CBS 8797 / CCRC 22969 / KCTC 17520 / NBRC 10181 / NCYC 3082</strain>
    </source>
</reference>
<dbReference type="InterPro" id="IPR051140">
    <property type="entry name" value="GATA_TF"/>
</dbReference>
<proteinExistence type="predicted"/>
<dbReference type="HOGENOM" id="CLU_447626_0_0_1"/>
<keyword evidence="3" id="KW-0862">Zinc</keyword>
<dbReference type="EMBL" id="HE978314">
    <property type="protein sequence ID" value="CCK68256.1"/>
    <property type="molecule type" value="Genomic_DNA"/>
</dbReference>
<dbReference type="InterPro" id="IPR000679">
    <property type="entry name" value="Znf_GATA"/>
</dbReference>
<protein>
    <recommendedName>
        <fullName evidence="6">GATA-type domain-containing protein</fullName>
    </recommendedName>
</protein>
<dbReference type="eggNOG" id="KOG1601">
    <property type="taxonomic scope" value="Eukaryota"/>
</dbReference>
<dbReference type="Proteomes" id="UP000006310">
    <property type="component" value="Chromosome 1"/>
</dbReference>
<feature type="region of interest" description="Disordered" evidence="5">
    <location>
        <begin position="63"/>
        <end position="90"/>
    </location>
</feature>
<evidence type="ECO:0000313" key="8">
    <source>
        <dbReference type="Proteomes" id="UP000006310"/>
    </source>
</evidence>
<dbReference type="GO" id="GO:0008270">
    <property type="term" value="F:zinc ion binding"/>
    <property type="evidence" value="ECO:0007669"/>
    <property type="project" value="UniProtKB-KW"/>
</dbReference>
<dbReference type="PROSITE" id="PS50114">
    <property type="entry name" value="GATA_ZN_FINGER_2"/>
    <property type="match status" value="1"/>
</dbReference>
<feature type="compositionally biased region" description="Basic and acidic residues" evidence="5">
    <location>
        <begin position="487"/>
        <end position="507"/>
    </location>
</feature>
<feature type="region of interest" description="Disordered" evidence="5">
    <location>
        <begin position="338"/>
        <end position="373"/>
    </location>
</feature>
<keyword evidence="8" id="KW-1185">Reference proteome</keyword>
<dbReference type="GO" id="GO:0006355">
    <property type="term" value="P:regulation of DNA-templated transcription"/>
    <property type="evidence" value="ECO:0007669"/>
    <property type="project" value="InterPro"/>
</dbReference>
<dbReference type="CDD" id="cd00202">
    <property type="entry name" value="ZnF_GATA"/>
    <property type="match status" value="1"/>
</dbReference>
<keyword evidence="2 4" id="KW-0863">Zinc-finger</keyword>
<dbReference type="GeneID" id="34523891"/>
<dbReference type="OrthoDB" id="2162994at2759"/>
<feature type="region of interest" description="Disordered" evidence="5">
    <location>
        <begin position="487"/>
        <end position="517"/>
    </location>
</feature>
<accession>J7S3X8</accession>
<dbReference type="SMART" id="SM00401">
    <property type="entry name" value="ZnF_GATA"/>
    <property type="match status" value="1"/>
</dbReference>
<name>J7S3X8_HUIN7</name>
<evidence type="ECO:0000256" key="5">
    <source>
        <dbReference type="SAM" id="MobiDB-lite"/>
    </source>
</evidence>
<dbReference type="AlphaFoldDB" id="J7S3X8"/>
<evidence type="ECO:0000256" key="4">
    <source>
        <dbReference type="PROSITE-ProRule" id="PRU00094"/>
    </source>
</evidence>
<dbReference type="PROSITE" id="PS00344">
    <property type="entry name" value="GATA_ZN_FINGER_1"/>
    <property type="match status" value="1"/>
</dbReference>
<dbReference type="InterPro" id="IPR013088">
    <property type="entry name" value="Znf_NHR/GATA"/>
</dbReference>
<feature type="domain" description="GATA-type" evidence="6">
    <location>
        <begin position="514"/>
        <end position="550"/>
    </location>
</feature>
<evidence type="ECO:0000313" key="7">
    <source>
        <dbReference type="EMBL" id="CCK68256.1"/>
    </source>
</evidence>
<organism evidence="7 8">
    <name type="scientific">Huiozyma naganishii (strain ATCC MYA-139 / BCRC 22969 / CBS 8797 / KCTC 17520 / NBRC 10181 / NCYC 3082 / Yp74L-3)</name>
    <name type="common">Yeast</name>
    <name type="synonym">Kazachstania naganishii</name>
    <dbReference type="NCBI Taxonomy" id="1071383"/>
    <lineage>
        <taxon>Eukaryota</taxon>
        <taxon>Fungi</taxon>
        <taxon>Dikarya</taxon>
        <taxon>Ascomycota</taxon>
        <taxon>Saccharomycotina</taxon>
        <taxon>Saccharomycetes</taxon>
        <taxon>Saccharomycetales</taxon>
        <taxon>Saccharomycetaceae</taxon>
        <taxon>Huiozyma</taxon>
    </lineage>
</organism>
<dbReference type="Gene3D" id="3.30.50.10">
    <property type="entry name" value="Erythroid Transcription Factor GATA-1, subunit A"/>
    <property type="match status" value="1"/>
</dbReference>
<dbReference type="Pfam" id="PF00320">
    <property type="entry name" value="GATA"/>
    <property type="match status" value="1"/>
</dbReference>
<evidence type="ECO:0000256" key="2">
    <source>
        <dbReference type="ARBA" id="ARBA00022771"/>
    </source>
</evidence>
<dbReference type="RefSeq" id="XP_022462502.1">
    <property type="nucleotide sequence ID" value="XM_022610285.1"/>
</dbReference>
<evidence type="ECO:0000256" key="1">
    <source>
        <dbReference type="ARBA" id="ARBA00022723"/>
    </source>
</evidence>
<dbReference type="GO" id="GO:0043565">
    <property type="term" value="F:sequence-specific DNA binding"/>
    <property type="evidence" value="ECO:0007669"/>
    <property type="project" value="InterPro"/>
</dbReference>
<feature type="region of interest" description="Disordered" evidence="5">
    <location>
        <begin position="1"/>
        <end position="44"/>
    </location>
</feature>
<dbReference type="SUPFAM" id="SSF57716">
    <property type="entry name" value="Glucocorticoid receptor-like (DNA-binding domain)"/>
    <property type="match status" value="1"/>
</dbReference>
<feature type="compositionally biased region" description="Basic and acidic residues" evidence="5">
    <location>
        <begin position="31"/>
        <end position="44"/>
    </location>
</feature>
<sequence length="610" mass="68007">MIARKHPKNWSNKVVNEMSPAKRSKNKPKRKDTTKIDANVKEPEKQNINLPSISNIIIESSASPTLGGHTGGLKNDAKPKAAREQAPPDMLAPPVTFVPSGLPNNYIGTNFQHRRGSSLDSFSPGRVYQRPLTNTANINAKEREMRQLQIIRERLLHEITSLESIAFGPQSQHTGRTDSSAVLSALQNLTGALHENVAQMIQLERDAGMGDREIYQAGQRYTVLPPLGTRPYNQDDGFSNSSSYTFPPQNAPAGMNIPPALNVQSTPQNVLRGPPITPDLNYQPGMSSPTGHFTGSIRQGPVPYTPYYQIPQPPTNHPPQYLTYYQPKPQHNLPLQRQVESHVELQSPKPKKEPSHVRRHSSVDRSSLTKTGSSLKFFPQGSIAETNPQHTFVLAPLHRSTRTIDLPPRTPFRETLTGEEIADRSFKTVDTKHKKTKSTSSAEVTDTLRIIPTLNGKNLITKGSVSHGGSASGTTQTLRLSNKVLQEKAGKRTKSQETPKALSRQEDSSEEVESDGEKRCFHCNSSKTPEWRAGPYGNENICNACGLFYRKVITKFGVRGGNLLMKYRQHTAPTNRRVPPYIEIPEEFMIQFHKEEEEAQKRLPRKDSLI</sequence>
<keyword evidence="1" id="KW-0479">Metal-binding</keyword>